<dbReference type="EMBL" id="GL377565">
    <property type="protein sequence ID" value="EFJ37981.1"/>
    <property type="molecule type" value="Genomic_DNA"/>
</dbReference>
<dbReference type="PANTHER" id="PTHR37247">
    <property type="entry name" value="TRANSMEMBRANE PROTEIN"/>
    <property type="match status" value="1"/>
</dbReference>
<dbReference type="GO" id="GO:0006886">
    <property type="term" value="P:intracellular protein transport"/>
    <property type="evidence" value="ECO:0007669"/>
    <property type="project" value="InterPro"/>
</dbReference>
<organism evidence="11">
    <name type="scientific">Selaginella moellendorffii</name>
    <name type="common">Spikemoss</name>
    <dbReference type="NCBI Taxonomy" id="88036"/>
    <lineage>
        <taxon>Eukaryota</taxon>
        <taxon>Viridiplantae</taxon>
        <taxon>Streptophyta</taxon>
        <taxon>Embryophyta</taxon>
        <taxon>Tracheophyta</taxon>
        <taxon>Lycopodiopsida</taxon>
        <taxon>Selaginellales</taxon>
        <taxon>Selaginellaceae</taxon>
        <taxon>Selaginella</taxon>
    </lineage>
</organism>
<dbReference type="InterPro" id="IPR005807">
    <property type="entry name" value="SecE_bac"/>
</dbReference>
<name>D8QMS5_SELML</name>
<keyword evidence="8 9" id="KW-0472">Membrane</keyword>
<gene>
    <name evidence="10" type="ORF">SELMODRAFT_402701</name>
</gene>
<evidence type="ECO:0008006" key="12">
    <source>
        <dbReference type="Google" id="ProtNLM"/>
    </source>
</evidence>
<dbReference type="Pfam" id="PF00584">
    <property type="entry name" value="SecE"/>
    <property type="match status" value="1"/>
</dbReference>
<comment type="subcellular location">
    <subcellularLocation>
        <location evidence="1">Membrane</location>
    </subcellularLocation>
</comment>
<dbReference type="GO" id="GO:0009306">
    <property type="term" value="P:protein secretion"/>
    <property type="evidence" value="ECO:0007669"/>
    <property type="project" value="InterPro"/>
</dbReference>
<evidence type="ECO:0000256" key="4">
    <source>
        <dbReference type="ARBA" id="ARBA00022692"/>
    </source>
</evidence>
<keyword evidence="6 9" id="KW-1133">Transmembrane helix</keyword>
<dbReference type="GO" id="GO:0006605">
    <property type="term" value="P:protein targeting"/>
    <property type="evidence" value="ECO:0007669"/>
    <property type="project" value="InterPro"/>
</dbReference>
<evidence type="ECO:0000313" key="11">
    <source>
        <dbReference type="Proteomes" id="UP000001514"/>
    </source>
</evidence>
<dbReference type="GO" id="GO:0016020">
    <property type="term" value="C:membrane"/>
    <property type="evidence" value="ECO:0007669"/>
    <property type="project" value="UniProtKB-SubCell"/>
</dbReference>
<evidence type="ECO:0000313" key="10">
    <source>
        <dbReference type="EMBL" id="EFJ37981.1"/>
    </source>
</evidence>
<evidence type="ECO:0000256" key="8">
    <source>
        <dbReference type="ARBA" id="ARBA00023136"/>
    </source>
</evidence>
<evidence type="ECO:0000256" key="5">
    <source>
        <dbReference type="ARBA" id="ARBA00022927"/>
    </source>
</evidence>
<evidence type="ECO:0000256" key="7">
    <source>
        <dbReference type="ARBA" id="ARBA00023010"/>
    </source>
</evidence>
<evidence type="ECO:0000256" key="9">
    <source>
        <dbReference type="SAM" id="Phobius"/>
    </source>
</evidence>
<keyword evidence="3" id="KW-0813">Transport</keyword>
<dbReference type="InterPro" id="IPR001901">
    <property type="entry name" value="Translocase_SecE/Sec61-g"/>
</dbReference>
<accession>D8QMS5</accession>
<evidence type="ECO:0000256" key="3">
    <source>
        <dbReference type="ARBA" id="ARBA00022448"/>
    </source>
</evidence>
<evidence type="ECO:0000256" key="6">
    <source>
        <dbReference type="ARBA" id="ARBA00022989"/>
    </source>
</evidence>
<evidence type="ECO:0000256" key="1">
    <source>
        <dbReference type="ARBA" id="ARBA00004370"/>
    </source>
</evidence>
<reference evidence="10 11" key="1">
    <citation type="journal article" date="2011" name="Science">
        <title>The Selaginella genome identifies genetic changes associated with the evolution of vascular plants.</title>
        <authorList>
            <person name="Banks J.A."/>
            <person name="Nishiyama T."/>
            <person name="Hasebe M."/>
            <person name="Bowman J.L."/>
            <person name="Gribskov M."/>
            <person name="dePamphilis C."/>
            <person name="Albert V.A."/>
            <person name="Aono N."/>
            <person name="Aoyama T."/>
            <person name="Ambrose B.A."/>
            <person name="Ashton N.W."/>
            <person name="Axtell M.J."/>
            <person name="Barker E."/>
            <person name="Barker M.S."/>
            <person name="Bennetzen J.L."/>
            <person name="Bonawitz N.D."/>
            <person name="Chapple C."/>
            <person name="Cheng C."/>
            <person name="Correa L.G."/>
            <person name="Dacre M."/>
            <person name="DeBarry J."/>
            <person name="Dreyer I."/>
            <person name="Elias M."/>
            <person name="Engstrom E.M."/>
            <person name="Estelle M."/>
            <person name="Feng L."/>
            <person name="Finet C."/>
            <person name="Floyd S.K."/>
            <person name="Frommer W.B."/>
            <person name="Fujita T."/>
            <person name="Gramzow L."/>
            <person name="Gutensohn M."/>
            <person name="Harholt J."/>
            <person name="Hattori M."/>
            <person name="Heyl A."/>
            <person name="Hirai T."/>
            <person name="Hiwatashi Y."/>
            <person name="Ishikawa M."/>
            <person name="Iwata M."/>
            <person name="Karol K.G."/>
            <person name="Koehler B."/>
            <person name="Kolukisaoglu U."/>
            <person name="Kubo M."/>
            <person name="Kurata T."/>
            <person name="Lalonde S."/>
            <person name="Li K."/>
            <person name="Li Y."/>
            <person name="Litt A."/>
            <person name="Lyons E."/>
            <person name="Manning G."/>
            <person name="Maruyama T."/>
            <person name="Michael T.P."/>
            <person name="Mikami K."/>
            <person name="Miyazaki S."/>
            <person name="Morinaga S."/>
            <person name="Murata T."/>
            <person name="Mueller-Roeber B."/>
            <person name="Nelson D.R."/>
            <person name="Obara M."/>
            <person name="Oguri Y."/>
            <person name="Olmstead R.G."/>
            <person name="Onodera N."/>
            <person name="Petersen B.L."/>
            <person name="Pils B."/>
            <person name="Prigge M."/>
            <person name="Rensing S.A."/>
            <person name="Riano-Pachon D.M."/>
            <person name="Roberts A.W."/>
            <person name="Sato Y."/>
            <person name="Scheller H.V."/>
            <person name="Schulz B."/>
            <person name="Schulz C."/>
            <person name="Shakirov E.V."/>
            <person name="Shibagaki N."/>
            <person name="Shinohara N."/>
            <person name="Shippen D.E."/>
            <person name="Soerensen I."/>
            <person name="Sotooka R."/>
            <person name="Sugimoto N."/>
            <person name="Sugita M."/>
            <person name="Sumikawa N."/>
            <person name="Tanurdzic M."/>
            <person name="Theissen G."/>
            <person name="Ulvskov P."/>
            <person name="Wakazuki S."/>
            <person name="Weng J.K."/>
            <person name="Willats W.W."/>
            <person name="Wipf D."/>
            <person name="Wolf P.G."/>
            <person name="Yang L."/>
            <person name="Zimmer A.D."/>
            <person name="Zhu Q."/>
            <person name="Mitros T."/>
            <person name="Hellsten U."/>
            <person name="Loque D."/>
            <person name="Otillar R."/>
            <person name="Salamov A."/>
            <person name="Schmutz J."/>
            <person name="Shapiro H."/>
            <person name="Lindquist E."/>
            <person name="Lucas S."/>
            <person name="Rokhsar D."/>
            <person name="Grigoriev I.V."/>
        </authorList>
    </citation>
    <scope>NUCLEOTIDE SEQUENCE [LARGE SCALE GENOMIC DNA]</scope>
</reference>
<dbReference type="AlphaFoldDB" id="D8QMS5"/>
<protein>
    <recommendedName>
        <fullName evidence="12">Preprotein translocase subunit SecE</fullName>
    </recommendedName>
</protein>
<dbReference type="HAMAP" id="MF_00422">
    <property type="entry name" value="SecE"/>
    <property type="match status" value="1"/>
</dbReference>
<keyword evidence="5" id="KW-0653">Protein transport</keyword>
<dbReference type="InParanoid" id="D8QMS5"/>
<dbReference type="NCBIfam" id="TIGR00964">
    <property type="entry name" value="secE_bact"/>
    <property type="match status" value="1"/>
</dbReference>
<comment type="similarity">
    <text evidence="2">Belongs to the SecE/SEC61-gamma family.</text>
</comment>
<proteinExistence type="inferred from homology"/>
<dbReference type="PANTHER" id="PTHR37247:SF1">
    <property type="entry name" value="TRANSMEMBRANE PROTEIN"/>
    <property type="match status" value="1"/>
</dbReference>
<feature type="transmembrane region" description="Helical" evidence="9">
    <location>
        <begin position="125"/>
        <end position="148"/>
    </location>
</feature>
<dbReference type="Proteomes" id="UP000001514">
    <property type="component" value="Unassembled WGS sequence"/>
</dbReference>
<dbReference type="HOGENOM" id="CLU_1716374_0_0_1"/>
<keyword evidence="4 9" id="KW-0812">Transmembrane</keyword>
<dbReference type="InterPro" id="IPR038379">
    <property type="entry name" value="SecE_sf"/>
</dbReference>
<dbReference type="KEGG" id="smo:SELMODRAFT_402701"/>
<dbReference type="Gene3D" id="1.20.5.1030">
    <property type="entry name" value="Preprotein translocase secy subunit"/>
    <property type="match status" value="1"/>
</dbReference>
<keyword evidence="7" id="KW-0811">Translocation</keyword>
<sequence length="153" mass="17223">MDFHNTEAFNEMASGKWWSLAHVDPISNLSERRMMLGGACVAPSVIPLGLSSRARLVRRPRFARCSTNGSLHSFPPPPSQLVAAQDFRTRILDRFRGLLCFFKEQFSEFGKIEWPSFDNTVKTSLFVIALSFVLIIALTAMDSGYTFVLSKML</sequence>
<evidence type="ECO:0000256" key="2">
    <source>
        <dbReference type="ARBA" id="ARBA00008274"/>
    </source>
</evidence>
<dbReference type="Gramene" id="EFJ37981">
    <property type="protein sequence ID" value="EFJ37981"/>
    <property type="gene ID" value="SELMODRAFT_402701"/>
</dbReference>
<keyword evidence="11" id="KW-1185">Reference proteome</keyword>
<dbReference type="GO" id="GO:0008320">
    <property type="term" value="F:protein transmembrane transporter activity"/>
    <property type="evidence" value="ECO:0007669"/>
    <property type="project" value="InterPro"/>
</dbReference>